<evidence type="ECO:0000313" key="4">
    <source>
        <dbReference type="Proteomes" id="UP000683246"/>
    </source>
</evidence>
<dbReference type="Proteomes" id="UP000683246">
    <property type="component" value="Chromosome"/>
</dbReference>
<name>A0A8J8SHQ2_9FIRM</name>
<dbReference type="AlphaFoldDB" id="A0A8J8SHQ2"/>
<dbReference type="Gene3D" id="3.30.460.10">
    <property type="entry name" value="Beta Polymerase, domain 2"/>
    <property type="match status" value="1"/>
</dbReference>
<evidence type="ECO:0000313" key="3">
    <source>
        <dbReference type="EMBL" id="QUI23669.1"/>
    </source>
</evidence>
<proteinExistence type="predicted"/>
<feature type="domain" description="DUF4037" evidence="2">
    <location>
        <begin position="111"/>
        <end position="201"/>
    </location>
</feature>
<evidence type="ECO:0000259" key="2">
    <source>
        <dbReference type="Pfam" id="PF13228"/>
    </source>
</evidence>
<keyword evidence="4" id="KW-1185">Reference proteome</keyword>
<evidence type="ECO:0000259" key="1">
    <source>
        <dbReference type="Pfam" id="PF01909"/>
    </source>
</evidence>
<dbReference type="GO" id="GO:0016779">
    <property type="term" value="F:nucleotidyltransferase activity"/>
    <property type="evidence" value="ECO:0007669"/>
    <property type="project" value="InterPro"/>
</dbReference>
<sequence>MNEISKELLEEAKYYCHELSKHDVLKRYWHALSLILKGSTARGTADAYSDIDLVFFCSKDVKEKIIKAYYEAELIDRQDGVFLPLPDWIGHYHMESYGKLRSYFEEKNYEEVWEYTHVKVLHDAHGQFASIVNEHTREPIVTLEDIKRQYINLQLDLDWMRHPLKRGDEMSVYVFGGRLLKKICQAYYLLDEEAYPNDKWLFYHLQDTSLGKKQKDSVLSFSKTILDKDKTIPCGLELTEYHQYTSAEALIQDIAQCIKEKYGNHPWLDEWYLYV</sequence>
<gene>
    <name evidence="3" type="ORF">HZI73_15835</name>
</gene>
<dbReference type="InterPro" id="IPR043519">
    <property type="entry name" value="NT_sf"/>
</dbReference>
<dbReference type="InterPro" id="IPR025117">
    <property type="entry name" value="DUF4037"/>
</dbReference>
<feature type="domain" description="Polymerase nucleotidyl transferase" evidence="1">
    <location>
        <begin position="25"/>
        <end position="80"/>
    </location>
</feature>
<dbReference type="Pfam" id="PF13228">
    <property type="entry name" value="DUF4037"/>
    <property type="match status" value="1"/>
</dbReference>
<dbReference type="EMBL" id="CP058649">
    <property type="protein sequence ID" value="QUI23669.1"/>
    <property type="molecule type" value="Genomic_DNA"/>
</dbReference>
<protein>
    <submittedName>
        <fullName evidence="3">Nucleotidyltransferase domain-containing protein</fullName>
    </submittedName>
</protein>
<dbReference type="SUPFAM" id="SSF81301">
    <property type="entry name" value="Nucleotidyltransferase"/>
    <property type="match status" value="1"/>
</dbReference>
<organism evidence="3 4">
    <name type="scientific">Vallitalea pronyensis</name>
    <dbReference type="NCBI Taxonomy" id="1348613"/>
    <lineage>
        <taxon>Bacteria</taxon>
        <taxon>Bacillati</taxon>
        <taxon>Bacillota</taxon>
        <taxon>Clostridia</taxon>
        <taxon>Lachnospirales</taxon>
        <taxon>Vallitaleaceae</taxon>
        <taxon>Vallitalea</taxon>
    </lineage>
</organism>
<dbReference type="KEGG" id="vpy:HZI73_15835"/>
<accession>A0A8J8SHQ2</accession>
<dbReference type="CDD" id="cd05403">
    <property type="entry name" value="NT_KNTase_like"/>
    <property type="match status" value="1"/>
</dbReference>
<reference evidence="3" key="1">
    <citation type="submission" date="2020-07" db="EMBL/GenBank/DDBJ databases">
        <title>Vallitalea pronyensis genome.</title>
        <authorList>
            <person name="Postec A."/>
        </authorList>
    </citation>
    <scope>NUCLEOTIDE SEQUENCE</scope>
    <source>
        <strain evidence="3">FatNI3</strain>
    </source>
</reference>
<dbReference type="Pfam" id="PF01909">
    <property type="entry name" value="NTP_transf_2"/>
    <property type="match status" value="1"/>
</dbReference>
<dbReference type="RefSeq" id="WP_212694355.1">
    <property type="nucleotide sequence ID" value="NZ_CP058649.1"/>
</dbReference>
<dbReference type="InterPro" id="IPR002934">
    <property type="entry name" value="Polymerase_NTP_transf_dom"/>
</dbReference>